<sequence length="221" mass="23941">MSLLNKDSLLTHVLLAVGASVLLIVLLIYGLDIYTRHGDTVKVPDLRGKTLAEMQRILDDAGLKYEINDSTFSRTAIPGTVREVIPAPGSEVKLGRILFIAINGFHQRRQTIPNYKDQSARQILALLKGLGFESVDQRVVPGGYVGSVVGLQTADGKVVEAGTQLPIDTKLVLLVAGQVIDTLGLDRYIEGYSSQGDSTVVRTTPATPEKKDDGGISNDWW</sequence>
<evidence type="ECO:0000259" key="3">
    <source>
        <dbReference type="PROSITE" id="PS51178"/>
    </source>
</evidence>
<keyword evidence="2" id="KW-0812">Transmembrane</keyword>
<dbReference type="InterPro" id="IPR005543">
    <property type="entry name" value="PASTA_dom"/>
</dbReference>
<evidence type="ECO:0000313" key="4">
    <source>
        <dbReference type="EMBL" id="KXB73908.1"/>
    </source>
</evidence>
<feature type="transmembrane region" description="Helical" evidence="2">
    <location>
        <begin position="12"/>
        <end position="31"/>
    </location>
</feature>
<evidence type="ECO:0000256" key="2">
    <source>
        <dbReference type="SAM" id="Phobius"/>
    </source>
</evidence>
<evidence type="ECO:0000256" key="1">
    <source>
        <dbReference type="SAM" id="MobiDB-lite"/>
    </source>
</evidence>
<feature type="domain" description="PASTA" evidence="3">
    <location>
        <begin position="107"/>
        <end position="177"/>
    </location>
</feature>
<dbReference type="EMBL" id="LSDK01000130">
    <property type="protein sequence ID" value="KXB73908.1"/>
    <property type="molecule type" value="Genomic_DNA"/>
</dbReference>
<dbReference type="Proteomes" id="UP000070224">
    <property type="component" value="Unassembled WGS sequence"/>
</dbReference>
<dbReference type="RefSeq" id="WP_060935927.1">
    <property type="nucleotide sequence ID" value="NZ_KQ960463.1"/>
</dbReference>
<proteinExistence type="predicted"/>
<feature type="compositionally biased region" description="Polar residues" evidence="1">
    <location>
        <begin position="197"/>
        <end position="206"/>
    </location>
</feature>
<protein>
    <submittedName>
        <fullName evidence="4">PASTA domain protein</fullName>
    </submittedName>
</protein>
<organism evidence="4 5">
    <name type="scientific">Porphyromonas somerae</name>
    <dbReference type="NCBI Taxonomy" id="322095"/>
    <lineage>
        <taxon>Bacteria</taxon>
        <taxon>Pseudomonadati</taxon>
        <taxon>Bacteroidota</taxon>
        <taxon>Bacteroidia</taxon>
        <taxon>Bacteroidales</taxon>
        <taxon>Porphyromonadaceae</taxon>
        <taxon>Porphyromonas</taxon>
    </lineage>
</organism>
<comment type="caution">
    <text evidence="4">The sequence shown here is derived from an EMBL/GenBank/DDBJ whole genome shotgun (WGS) entry which is preliminary data.</text>
</comment>
<dbReference type="SMART" id="SM00740">
    <property type="entry name" value="PASTA"/>
    <property type="match status" value="2"/>
</dbReference>
<feature type="region of interest" description="Disordered" evidence="1">
    <location>
        <begin position="197"/>
        <end position="221"/>
    </location>
</feature>
<keyword evidence="2" id="KW-1133">Transmembrane helix</keyword>
<dbReference type="STRING" id="322095.HMPREF3185_01846"/>
<accession>A0A134B1V4</accession>
<dbReference type="PROSITE" id="PS51178">
    <property type="entry name" value="PASTA"/>
    <property type="match status" value="2"/>
</dbReference>
<dbReference type="PATRIC" id="fig|322095.3.peg.1821"/>
<feature type="domain" description="PASTA" evidence="3">
    <location>
        <begin position="39"/>
        <end position="104"/>
    </location>
</feature>
<keyword evidence="2" id="KW-0472">Membrane</keyword>
<dbReference type="CDD" id="cd06577">
    <property type="entry name" value="PASTA_pknB"/>
    <property type="match status" value="1"/>
</dbReference>
<dbReference type="Pfam" id="PF03793">
    <property type="entry name" value="PASTA"/>
    <property type="match status" value="1"/>
</dbReference>
<dbReference type="Gene3D" id="3.30.10.20">
    <property type="match status" value="1"/>
</dbReference>
<evidence type="ECO:0000313" key="5">
    <source>
        <dbReference type="Proteomes" id="UP000070224"/>
    </source>
</evidence>
<name>A0A134B1V4_9PORP</name>
<reference evidence="5" key="1">
    <citation type="submission" date="2016-01" db="EMBL/GenBank/DDBJ databases">
        <authorList>
            <person name="Mitreva M."/>
            <person name="Pepin K.H."/>
            <person name="Mihindukulasuriya K.A."/>
            <person name="Fulton R."/>
            <person name="Fronick C."/>
            <person name="O'Laughlin M."/>
            <person name="Miner T."/>
            <person name="Herter B."/>
            <person name="Rosa B.A."/>
            <person name="Cordes M."/>
            <person name="Tomlinson C."/>
            <person name="Wollam A."/>
            <person name="Palsikar V.B."/>
            <person name="Mardis E.R."/>
            <person name="Wilson R.K."/>
        </authorList>
    </citation>
    <scope>NUCLEOTIDE SEQUENCE [LARGE SCALE GENOMIC DNA]</scope>
    <source>
        <strain evidence="5">KA00683</strain>
    </source>
</reference>
<keyword evidence="5" id="KW-1185">Reference proteome</keyword>
<dbReference type="AlphaFoldDB" id="A0A134B1V4"/>
<dbReference type="SUPFAM" id="SSF54184">
    <property type="entry name" value="Penicillin-binding protein 2x (pbp-2x), c-terminal domain"/>
    <property type="match status" value="1"/>
</dbReference>
<dbReference type="OrthoDB" id="9803895at2"/>
<gene>
    <name evidence="4" type="ORF">HMPREF3185_01846</name>
</gene>